<proteinExistence type="predicted"/>
<evidence type="ECO:0000313" key="2">
    <source>
        <dbReference type="Proteomes" id="UP000032430"/>
    </source>
</evidence>
<dbReference type="RefSeq" id="WP_052673971.1">
    <property type="nucleotide sequence ID" value="NZ_LN614827.1"/>
</dbReference>
<sequence>MLAAVQRSIPPACITVKVAKPLWKTLPTHYFIALEERMITEVTQVFMAERMKAKIVRSETDHTPSVTAPAVVVEVILNAITEL</sequence>
<dbReference type="EMBL" id="LN614827">
    <property type="protein sequence ID" value="CEG58309.1"/>
    <property type="molecule type" value="Genomic_DNA"/>
</dbReference>
<evidence type="ECO:0000313" key="1">
    <source>
        <dbReference type="EMBL" id="CEG58309.1"/>
    </source>
</evidence>
<reference evidence="2" key="1">
    <citation type="submission" date="2014-09" db="EMBL/GenBank/DDBJ databases">
        <authorList>
            <person name="Gomez-Valero L."/>
        </authorList>
    </citation>
    <scope>NUCLEOTIDE SEQUENCE [LARGE SCALE GENOMIC DNA]</scope>
    <source>
        <strain evidence="2">ATCC700992</strain>
    </source>
</reference>
<dbReference type="Gene3D" id="3.40.50.1820">
    <property type="entry name" value="alpha/beta hydrolase"/>
    <property type="match status" value="1"/>
</dbReference>
<dbReference type="OrthoDB" id="8476759at2"/>
<dbReference type="Proteomes" id="UP000032430">
    <property type="component" value="Chromosome I"/>
</dbReference>
<organism evidence="1 2">
    <name type="scientific">Legionella fallonii LLAP-10</name>
    <dbReference type="NCBI Taxonomy" id="1212491"/>
    <lineage>
        <taxon>Bacteria</taxon>
        <taxon>Pseudomonadati</taxon>
        <taxon>Pseudomonadota</taxon>
        <taxon>Gammaproteobacteria</taxon>
        <taxon>Legionellales</taxon>
        <taxon>Legionellaceae</taxon>
        <taxon>Legionella</taxon>
    </lineage>
</organism>
<accession>A0A098G8K0</accession>
<dbReference type="InterPro" id="IPR029058">
    <property type="entry name" value="AB_hydrolase_fold"/>
</dbReference>
<dbReference type="AlphaFoldDB" id="A0A098G8K0"/>
<dbReference type="STRING" id="1212491.LFA_2954"/>
<dbReference type="KEGG" id="lfa:LFA_2954"/>
<protein>
    <submittedName>
        <fullName evidence="1">Uncharacterized protein</fullName>
    </submittedName>
</protein>
<name>A0A098G8K0_9GAMM</name>
<keyword evidence="2" id="KW-1185">Reference proteome</keyword>
<dbReference type="HOGENOM" id="CLU_167632_0_0_6"/>
<gene>
    <name evidence="1" type="ORF">LFA_2954</name>
</gene>